<evidence type="ECO:0000313" key="3">
    <source>
        <dbReference type="Proteomes" id="UP000887581"/>
    </source>
</evidence>
<sequence>MWKLDDVDHSANANERESNKHHHAMIDRMLRNREAELQKYADLQRKLHAAEKIEICRRIRSGAASPSDWHRAKPSRSLSRGRYMKRSRRRRSSASTDEKDLVQKIEAENEEPMYENPSLVYNRLSTNILKYRYLHKLDDETLALYMEQLRRQLSRLERFRQVSFGPFSVARHQSDPQVSWFFRRRSLPSLTDTTPSITNTNSNSNTNTNITQSNLYEQPTLRSIQSLKQHRSRSSKPQLTRNTLSGNDSRQRQRSTESSAARLPPTARNIRSGPTLSNNNANVAKSPRARKLTPTKPKKVVEKATTAPVPVTRRALAVAQKMKTKTDSEVSDIPVSVSPSPKLATKEVAEHRMESLATSEDEREVCVFSGVTSPENMDSRSGNETSEKSASPLQYSEMPIDDENDFDERSSSTVSDRIFDESKMEEVEVGKRRKTDVPLDSSFEMSEKTELEAISKLDSSEVSNISQQLVPEMTETTVCSKTETTDWAVNDNPMQESEKVNAIDELEENGMKDEKKSEGLLADGEHLAMKKAITEISEEPDHHADLTEALTEVAEEKPVNDKMIEEDKVEKTDETIQSTVTSASKMEIEEAIILDSNLTEGNVSNIPAKRTETLTSGDNTFSSTDEGNLNDISNKTESTLISGNDSKSVLEEKSEAHDFVHSVADEEVCSTKESVAETVKESNLTNENLISAGKTPSSEELDKTISYKEIEFSNDQQEIAEAGTEAKEVKLGSDETVEEWTTGSLANLQQSAPMLVSRTFATEGECMELPKSEIFQTSEQMTEASNDNEQRMCISKYMSESNEPKLSVKKKLEVESVKDAFLLENHSNNEELKHREETFEVKISSVPEENHPMNGDLDVDLKFSDKEKPKSSAPFRKGN</sequence>
<feature type="compositionally biased region" description="Polar residues" evidence="2">
    <location>
        <begin position="613"/>
        <end position="637"/>
    </location>
</feature>
<name>A0A915PY26_9BILA</name>
<evidence type="ECO:0000313" key="4">
    <source>
        <dbReference type="WBParaSite" id="sdigi.contig584.g9105.t1"/>
    </source>
</evidence>
<feature type="compositionally biased region" description="Basic and acidic residues" evidence="2">
    <location>
        <begin position="859"/>
        <end position="870"/>
    </location>
</feature>
<evidence type="ECO:0000256" key="2">
    <source>
        <dbReference type="SAM" id="MobiDB-lite"/>
    </source>
</evidence>
<feature type="region of interest" description="Disordered" evidence="2">
    <location>
        <begin position="555"/>
        <end position="577"/>
    </location>
</feature>
<reference evidence="4" key="1">
    <citation type="submission" date="2022-11" db="UniProtKB">
        <authorList>
            <consortium name="WormBaseParasite"/>
        </authorList>
    </citation>
    <scope>IDENTIFICATION</scope>
</reference>
<organism evidence="3 4">
    <name type="scientific">Setaria digitata</name>
    <dbReference type="NCBI Taxonomy" id="48799"/>
    <lineage>
        <taxon>Eukaryota</taxon>
        <taxon>Metazoa</taxon>
        <taxon>Ecdysozoa</taxon>
        <taxon>Nematoda</taxon>
        <taxon>Chromadorea</taxon>
        <taxon>Rhabditida</taxon>
        <taxon>Spirurina</taxon>
        <taxon>Spiruromorpha</taxon>
        <taxon>Filarioidea</taxon>
        <taxon>Setariidae</taxon>
        <taxon>Setaria</taxon>
    </lineage>
</organism>
<feature type="compositionally biased region" description="Polar residues" evidence="2">
    <location>
        <begin position="215"/>
        <end position="227"/>
    </location>
</feature>
<feature type="region of interest" description="Disordered" evidence="2">
    <location>
        <begin position="609"/>
        <end position="637"/>
    </location>
</feature>
<evidence type="ECO:0000256" key="1">
    <source>
        <dbReference type="SAM" id="Coils"/>
    </source>
</evidence>
<keyword evidence="3" id="KW-1185">Reference proteome</keyword>
<proteinExistence type="predicted"/>
<feature type="compositionally biased region" description="Polar residues" evidence="2">
    <location>
        <begin position="371"/>
        <end position="394"/>
    </location>
</feature>
<feature type="compositionally biased region" description="Polar residues" evidence="2">
    <location>
        <begin position="235"/>
        <end position="248"/>
    </location>
</feature>
<feature type="compositionally biased region" description="Polar residues" evidence="2">
    <location>
        <begin position="272"/>
        <end position="283"/>
    </location>
</feature>
<feature type="compositionally biased region" description="Basic residues" evidence="2">
    <location>
        <begin position="287"/>
        <end position="298"/>
    </location>
</feature>
<feature type="region of interest" description="Disordered" evidence="2">
    <location>
        <begin position="371"/>
        <end position="444"/>
    </location>
</feature>
<feature type="compositionally biased region" description="Basic and acidic residues" evidence="2">
    <location>
        <begin position="555"/>
        <end position="574"/>
    </location>
</feature>
<feature type="compositionally biased region" description="Low complexity" evidence="2">
    <location>
        <begin position="193"/>
        <end position="214"/>
    </location>
</feature>
<accession>A0A915PY26</accession>
<dbReference type="AlphaFoldDB" id="A0A915PY26"/>
<dbReference type="Proteomes" id="UP000887581">
    <property type="component" value="Unplaced"/>
</dbReference>
<feature type="compositionally biased region" description="Basic and acidic residues" evidence="2">
    <location>
        <begin position="417"/>
        <end position="430"/>
    </location>
</feature>
<keyword evidence="1" id="KW-0175">Coiled coil</keyword>
<protein>
    <submittedName>
        <fullName evidence="4">Uncharacterized protein</fullName>
    </submittedName>
</protein>
<feature type="region of interest" description="Disordered" evidence="2">
    <location>
        <begin position="474"/>
        <end position="495"/>
    </location>
</feature>
<feature type="region of interest" description="Disordered" evidence="2">
    <location>
        <begin position="191"/>
        <end position="304"/>
    </location>
</feature>
<feature type="region of interest" description="Disordered" evidence="2">
    <location>
        <begin position="844"/>
        <end position="879"/>
    </location>
</feature>
<feature type="region of interest" description="Disordered" evidence="2">
    <location>
        <begin position="1"/>
        <end position="23"/>
    </location>
</feature>
<feature type="compositionally biased region" description="Basic residues" evidence="2">
    <location>
        <begin position="82"/>
        <end position="92"/>
    </location>
</feature>
<feature type="region of interest" description="Disordered" evidence="2">
    <location>
        <begin position="65"/>
        <end position="100"/>
    </location>
</feature>
<feature type="coiled-coil region" evidence="1">
    <location>
        <begin position="26"/>
        <end position="53"/>
    </location>
</feature>
<dbReference type="WBParaSite" id="sdigi.contig584.g9105.t1">
    <property type="protein sequence ID" value="sdigi.contig584.g9105.t1"/>
    <property type="gene ID" value="sdigi.contig584.g9105"/>
</dbReference>